<dbReference type="InterPro" id="IPR003675">
    <property type="entry name" value="Rce1/LyrA-like_dom"/>
</dbReference>
<feature type="domain" description="CAAX prenyl protease 2/Lysostaphin resistance protein A-like" evidence="2">
    <location>
        <begin position="122"/>
        <end position="217"/>
    </location>
</feature>
<evidence type="ECO:0000313" key="4">
    <source>
        <dbReference type="Proteomes" id="UP000232003"/>
    </source>
</evidence>
<dbReference type="RefSeq" id="WP_100900891.1">
    <property type="nucleotide sequence ID" value="NZ_CAWNNC010000001.1"/>
</dbReference>
<feature type="transmembrane region" description="Helical" evidence="1">
    <location>
        <begin position="117"/>
        <end position="134"/>
    </location>
</feature>
<feature type="transmembrane region" description="Helical" evidence="1">
    <location>
        <begin position="74"/>
        <end position="97"/>
    </location>
</feature>
<feature type="transmembrane region" description="Helical" evidence="1">
    <location>
        <begin position="209"/>
        <end position="227"/>
    </location>
</feature>
<dbReference type="Pfam" id="PF02517">
    <property type="entry name" value="Rce1-like"/>
    <property type="match status" value="1"/>
</dbReference>
<evidence type="ECO:0000256" key="1">
    <source>
        <dbReference type="SAM" id="Phobius"/>
    </source>
</evidence>
<reference evidence="3 4" key="1">
    <citation type="submission" date="2017-11" db="EMBL/GenBank/DDBJ databases">
        <title>Complete genome of a free-living desiccation-tolerant cyanobacterium and its photosynthetic adaptation to extreme terrestrial habitat.</title>
        <authorList>
            <person name="Shang J."/>
        </authorList>
    </citation>
    <scope>NUCLEOTIDE SEQUENCE [LARGE SCALE GENOMIC DNA]</scope>
    <source>
        <strain evidence="3 4">CCNUN1</strain>
    </source>
</reference>
<organism evidence="3 4">
    <name type="scientific">Nostoc flagelliforme CCNUN1</name>
    <dbReference type="NCBI Taxonomy" id="2038116"/>
    <lineage>
        <taxon>Bacteria</taxon>
        <taxon>Bacillati</taxon>
        <taxon>Cyanobacteriota</taxon>
        <taxon>Cyanophyceae</taxon>
        <taxon>Nostocales</taxon>
        <taxon>Nostocaceae</taxon>
        <taxon>Nostoc</taxon>
    </lineage>
</organism>
<keyword evidence="4" id="KW-1185">Reference proteome</keyword>
<keyword evidence="3" id="KW-0378">Hydrolase</keyword>
<sequence>MFKLNQNQNALLALLLLVPVPSIGVATQLYMLPGLKGHLVALLSKIWMLLLPTIWLLFVDKDNLKVQYPKRRDLLAGFGLGLLMLCIMLIVYWLLGANWIDVKYVRDKATQVGLDSFAVYLVGSAYWIFVNSLLEEFVWRWFVYRKCEMLVSSPLAVVLSALFFTIHHIVGLAAYFDWRVTTLCSFGVFLAGAIWSWCYLTYCSIWPGYISHIFADIAIFLIGWQLIFA</sequence>
<accession>A0A2K8SX78</accession>
<keyword evidence="1" id="KW-0812">Transmembrane</keyword>
<dbReference type="OrthoDB" id="449657at2"/>
<proteinExistence type="predicted"/>
<protein>
    <submittedName>
        <fullName evidence="3">Membrane protease YdiL, CAAX protease family</fullName>
    </submittedName>
</protein>
<name>A0A2K8SX78_9NOSO</name>
<dbReference type="Proteomes" id="UP000232003">
    <property type="component" value="Chromosome"/>
</dbReference>
<feature type="transmembrane region" description="Helical" evidence="1">
    <location>
        <begin position="42"/>
        <end position="59"/>
    </location>
</feature>
<gene>
    <name evidence="3" type="ORF">COO91_06056</name>
</gene>
<feature type="transmembrane region" description="Helical" evidence="1">
    <location>
        <begin position="155"/>
        <end position="174"/>
    </location>
</feature>
<keyword evidence="1" id="KW-0472">Membrane</keyword>
<dbReference type="GO" id="GO:0004175">
    <property type="term" value="F:endopeptidase activity"/>
    <property type="evidence" value="ECO:0007669"/>
    <property type="project" value="UniProtKB-ARBA"/>
</dbReference>
<dbReference type="AlphaFoldDB" id="A0A2K8SX78"/>
<keyword evidence="3" id="KW-0645">Protease</keyword>
<evidence type="ECO:0000313" key="3">
    <source>
        <dbReference type="EMBL" id="AUB40059.1"/>
    </source>
</evidence>
<dbReference type="GO" id="GO:0080120">
    <property type="term" value="P:CAAX-box protein maturation"/>
    <property type="evidence" value="ECO:0007669"/>
    <property type="project" value="UniProtKB-ARBA"/>
</dbReference>
<dbReference type="GO" id="GO:0006508">
    <property type="term" value="P:proteolysis"/>
    <property type="evidence" value="ECO:0007669"/>
    <property type="project" value="UniProtKB-KW"/>
</dbReference>
<dbReference type="KEGG" id="nfl:COO91_06056"/>
<feature type="transmembrane region" description="Helical" evidence="1">
    <location>
        <begin position="180"/>
        <end position="202"/>
    </location>
</feature>
<evidence type="ECO:0000259" key="2">
    <source>
        <dbReference type="Pfam" id="PF02517"/>
    </source>
</evidence>
<dbReference type="EMBL" id="CP024785">
    <property type="protein sequence ID" value="AUB40059.1"/>
    <property type="molecule type" value="Genomic_DNA"/>
</dbReference>
<keyword evidence="1" id="KW-1133">Transmembrane helix</keyword>